<dbReference type="Proteomes" id="UP000228496">
    <property type="component" value="Unassembled WGS sequence"/>
</dbReference>
<reference evidence="1 2" key="1">
    <citation type="submission" date="2017-09" db="EMBL/GenBank/DDBJ databases">
        <title>Depth-based differentiation of microbial function through sediment-hosted aquifers and enrichment of novel symbionts in the deep terrestrial subsurface.</title>
        <authorList>
            <person name="Probst A.J."/>
            <person name="Ladd B."/>
            <person name="Jarett J.K."/>
            <person name="Geller-Mcgrath D.E."/>
            <person name="Sieber C.M."/>
            <person name="Emerson J.B."/>
            <person name="Anantharaman K."/>
            <person name="Thomas B.C."/>
            <person name="Malmstrom R."/>
            <person name="Stieglmeier M."/>
            <person name="Klingl A."/>
            <person name="Woyke T."/>
            <person name="Ryan C.M."/>
            <person name="Banfield J.F."/>
        </authorList>
    </citation>
    <scope>NUCLEOTIDE SEQUENCE [LARGE SCALE GENOMIC DNA]</scope>
    <source>
        <strain evidence="1">CG10_big_fil_rev_8_21_14_0_10_36_16</strain>
    </source>
</reference>
<sequence>MPKRRIKLVERTVIVNIGGGRNTDQIIKDAKCLKGENRIAYIDSGISQKNMPSGFGNNRISILEFFKFAEGVSSVDMEDVWKECNANYRGCPTYEDGLRFQEAFPNAQIEAPRIFLPESPWCNEKGYPMALYLWGDSKARRIDVVDEFDPDYLFARRKYMPIDIL</sequence>
<dbReference type="EMBL" id="PCXQ01000004">
    <property type="protein sequence ID" value="PJE51092.1"/>
    <property type="molecule type" value="Genomic_DNA"/>
</dbReference>
<evidence type="ECO:0000313" key="2">
    <source>
        <dbReference type="Proteomes" id="UP000228496"/>
    </source>
</evidence>
<accession>A0A2J0Q7N9</accession>
<name>A0A2J0Q7N9_9BACT</name>
<proteinExistence type="predicted"/>
<protein>
    <submittedName>
        <fullName evidence="1">Uncharacterized protein</fullName>
    </submittedName>
</protein>
<organism evidence="1 2">
    <name type="scientific">Candidatus Yanofskybacteria bacterium CG10_big_fil_rev_8_21_14_0_10_36_16</name>
    <dbReference type="NCBI Taxonomy" id="1975096"/>
    <lineage>
        <taxon>Bacteria</taxon>
        <taxon>Candidatus Yanofskyibacteriota</taxon>
    </lineage>
</organism>
<dbReference type="AlphaFoldDB" id="A0A2J0Q7N9"/>
<gene>
    <name evidence="1" type="ORF">COV29_02350</name>
</gene>
<evidence type="ECO:0000313" key="1">
    <source>
        <dbReference type="EMBL" id="PJE51092.1"/>
    </source>
</evidence>
<comment type="caution">
    <text evidence="1">The sequence shown here is derived from an EMBL/GenBank/DDBJ whole genome shotgun (WGS) entry which is preliminary data.</text>
</comment>